<reference evidence="1" key="1">
    <citation type="journal article" date="2015" name="Nature">
        <title>Complex archaea that bridge the gap between prokaryotes and eukaryotes.</title>
        <authorList>
            <person name="Spang A."/>
            <person name="Saw J.H."/>
            <person name="Jorgensen S.L."/>
            <person name="Zaremba-Niedzwiedzka K."/>
            <person name="Martijn J."/>
            <person name="Lind A.E."/>
            <person name="van Eijk R."/>
            <person name="Schleper C."/>
            <person name="Guy L."/>
            <person name="Ettema T.J."/>
        </authorList>
    </citation>
    <scope>NUCLEOTIDE SEQUENCE</scope>
</reference>
<dbReference type="EMBL" id="LAZR01011920">
    <property type="protein sequence ID" value="KKM53671.1"/>
    <property type="molecule type" value="Genomic_DNA"/>
</dbReference>
<sequence>MLSRLDNLKEKLLQKGSEEGNLTTSLYYLVKELKCLPEILGREFEVEYDKKGRIKRIRQLPMSIPTLMILLKEMETDYKRQEKDMKKSQRKGRRR</sequence>
<comment type="caution">
    <text evidence="1">The sequence shown here is derived from an EMBL/GenBank/DDBJ whole genome shotgun (WGS) entry which is preliminary data.</text>
</comment>
<organism evidence="1">
    <name type="scientific">marine sediment metagenome</name>
    <dbReference type="NCBI Taxonomy" id="412755"/>
    <lineage>
        <taxon>unclassified sequences</taxon>
        <taxon>metagenomes</taxon>
        <taxon>ecological metagenomes</taxon>
    </lineage>
</organism>
<accession>A0A0F9IPF8</accession>
<proteinExistence type="predicted"/>
<gene>
    <name evidence="1" type="ORF">LCGC14_1554090</name>
</gene>
<name>A0A0F9IPF8_9ZZZZ</name>
<protein>
    <submittedName>
        <fullName evidence="1">Uncharacterized protein</fullName>
    </submittedName>
</protein>
<evidence type="ECO:0000313" key="1">
    <source>
        <dbReference type="EMBL" id="KKM53671.1"/>
    </source>
</evidence>
<dbReference type="AlphaFoldDB" id="A0A0F9IPF8"/>